<dbReference type="EMBL" id="AFLV02000062">
    <property type="protein sequence ID" value="EKR63134.1"/>
    <property type="molecule type" value="Genomic_DNA"/>
</dbReference>
<gene>
    <name evidence="1" type="ORF">LEP1GSC036_3067</name>
</gene>
<protein>
    <submittedName>
        <fullName evidence="1">Uncharacterized protein</fullName>
    </submittedName>
</protein>
<proteinExistence type="predicted"/>
<dbReference type="Proteomes" id="UP000001338">
    <property type="component" value="Unassembled WGS sequence"/>
</dbReference>
<organism evidence="1 2">
    <name type="scientific">Leptospira weilii str. 2006001853</name>
    <dbReference type="NCBI Taxonomy" id="1001589"/>
    <lineage>
        <taxon>Bacteria</taxon>
        <taxon>Pseudomonadati</taxon>
        <taxon>Spirochaetota</taxon>
        <taxon>Spirochaetia</taxon>
        <taxon>Leptospirales</taxon>
        <taxon>Leptospiraceae</taxon>
        <taxon>Leptospira</taxon>
    </lineage>
</organism>
<accession>A0A828Z054</accession>
<comment type="caution">
    <text evidence="1">The sequence shown here is derived from an EMBL/GenBank/DDBJ whole genome shotgun (WGS) entry which is preliminary data.</text>
</comment>
<reference evidence="1 2" key="1">
    <citation type="submission" date="2012-10" db="EMBL/GenBank/DDBJ databases">
        <authorList>
            <person name="Harkins D.M."/>
            <person name="Durkin A.S."/>
            <person name="Brinkac L.M."/>
            <person name="Haft D.H."/>
            <person name="Selengut J.D."/>
            <person name="Sanka R."/>
            <person name="DePew J."/>
            <person name="Purushe J."/>
            <person name="Whelen A.C."/>
            <person name="Vinetz J.M."/>
            <person name="Sutton G.G."/>
            <person name="Nierman W.C."/>
            <person name="Fouts D.E."/>
        </authorList>
    </citation>
    <scope>NUCLEOTIDE SEQUENCE [LARGE SCALE GENOMIC DNA]</scope>
    <source>
        <strain evidence="1 2">2006001853</strain>
    </source>
</reference>
<name>A0A828Z054_9LEPT</name>
<dbReference type="AlphaFoldDB" id="A0A828Z054"/>
<evidence type="ECO:0000313" key="2">
    <source>
        <dbReference type="Proteomes" id="UP000001338"/>
    </source>
</evidence>
<evidence type="ECO:0000313" key="1">
    <source>
        <dbReference type="EMBL" id="EKR63134.1"/>
    </source>
</evidence>
<sequence length="48" mass="5670">MKKEGKIRREALGVSVILRIKLALVQFQIWHFEKELTNPFLNSESEIE</sequence>